<dbReference type="InterPro" id="IPR021403">
    <property type="entry name" value="DUF3043"/>
</dbReference>
<feature type="transmembrane region" description="Helical" evidence="1">
    <location>
        <begin position="85"/>
        <end position="105"/>
    </location>
</feature>
<organism evidence="2 3">
    <name type="scientific">Luethyella okanaganae</name>
    <dbReference type="NCBI Taxonomy" id="69372"/>
    <lineage>
        <taxon>Bacteria</taxon>
        <taxon>Bacillati</taxon>
        <taxon>Actinomycetota</taxon>
        <taxon>Actinomycetes</taxon>
        <taxon>Micrococcales</taxon>
        <taxon>Microbacteriaceae</taxon>
        <taxon>Luethyella</taxon>
    </lineage>
</organism>
<proteinExistence type="predicted"/>
<feature type="transmembrane region" description="Helical" evidence="1">
    <location>
        <begin position="111"/>
        <end position="134"/>
    </location>
</feature>
<comment type="caution">
    <text evidence="2">The sequence shown here is derived from an EMBL/GenBank/DDBJ whole genome shotgun (WGS) entry which is preliminary data.</text>
</comment>
<gene>
    <name evidence="2" type="ORF">ACFQB0_05920</name>
</gene>
<dbReference type="EMBL" id="JBHSTP010000001">
    <property type="protein sequence ID" value="MFC6355640.1"/>
    <property type="molecule type" value="Genomic_DNA"/>
</dbReference>
<protein>
    <submittedName>
        <fullName evidence="2">Uncharacterized protein</fullName>
    </submittedName>
</protein>
<keyword evidence="1" id="KW-1133">Transmembrane helix</keyword>
<evidence type="ECO:0000313" key="3">
    <source>
        <dbReference type="Proteomes" id="UP001596306"/>
    </source>
</evidence>
<accession>A0ABW1VDS3</accession>
<dbReference type="Proteomes" id="UP001596306">
    <property type="component" value="Unassembled WGS sequence"/>
</dbReference>
<dbReference type="RefSeq" id="WP_386728728.1">
    <property type="nucleotide sequence ID" value="NZ_JBHSTP010000001.1"/>
</dbReference>
<dbReference type="Pfam" id="PF11241">
    <property type="entry name" value="DUF3043"/>
    <property type="match status" value="1"/>
</dbReference>
<reference evidence="3" key="1">
    <citation type="journal article" date="2019" name="Int. J. Syst. Evol. Microbiol.">
        <title>The Global Catalogue of Microorganisms (GCM) 10K type strain sequencing project: providing services to taxonomists for standard genome sequencing and annotation.</title>
        <authorList>
            <consortium name="The Broad Institute Genomics Platform"/>
            <consortium name="The Broad Institute Genome Sequencing Center for Infectious Disease"/>
            <person name="Wu L."/>
            <person name="Ma J."/>
        </authorList>
    </citation>
    <scope>NUCLEOTIDE SEQUENCE [LARGE SCALE GENOMIC DNA]</scope>
    <source>
        <strain evidence="3">CCUG 43304</strain>
    </source>
</reference>
<name>A0ABW1VDS3_9MICO</name>
<feature type="transmembrane region" description="Helical" evidence="1">
    <location>
        <begin position="20"/>
        <end position="40"/>
    </location>
</feature>
<feature type="transmembrane region" description="Helical" evidence="1">
    <location>
        <begin position="46"/>
        <end position="65"/>
    </location>
</feature>
<keyword evidence="1" id="KW-0812">Transmembrane</keyword>
<keyword evidence="3" id="KW-1185">Reference proteome</keyword>
<evidence type="ECO:0000313" key="2">
    <source>
        <dbReference type="EMBL" id="MFC6355640.1"/>
    </source>
</evidence>
<keyword evidence="1" id="KW-0472">Membrane</keyword>
<sequence>MRESTRDVVDTRPVVPELGWPLVLSLVVLTAVTAAAGIWMVQGQGVPIWLTSLLMVVVIVDAFSLPALNRRARAARHIPAWGRKFSAVVIGAGVVVPLAALFPAALDPHQWGWVMIVIAGFEVALLLVSAGVSVRLRQVAHS</sequence>
<evidence type="ECO:0000256" key="1">
    <source>
        <dbReference type="SAM" id="Phobius"/>
    </source>
</evidence>